<dbReference type="InterPro" id="IPR000182">
    <property type="entry name" value="GNAT_dom"/>
</dbReference>
<sequence length="156" mass="17094">MTIRPAVVADAELLAPLHVQAWDEAYTGLMPQRILDAHRSEPMGAKVERWRGRIAWPDGSTWVAEDDGGLVGFVSTGPGRDGSGVLELMALYVRRSHYGAGLGHRLLETAIGAGPAYLWVLDGNARAIGFYERHGFSFDGQVEDEPEGLHRRMVRG</sequence>
<reference evidence="4 5" key="1">
    <citation type="journal article" date="2019" name="Int. J. Syst. Evol. Microbiol.">
        <title>The Global Catalogue of Microorganisms (GCM) 10K type strain sequencing project: providing services to taxonomists for standard genome sequencing and annotation.</title>
        <authorList>
            <consortium name="The Broad Institute Genomics Platform"/>
            <consortium name="The Broad Institute Genome Sequencing Center for Infectious Disease"/>
            <person name="Wu L."/>
            <person name="Ma J."/>
        </authorList>
    </citation>
    <scope>NUCLEOTIDE SEQUENCE [LARGE SCALE GENOMIC DNA]</scope>
    <source>
        <strain evidence="4 5">JCM 15309</strain>
    </source>
</reference>
<dbReference type="CDD" id="cd04301">
    <property type="entry name" value="NAT_SF"/>
    <property type="match status" value="1"/>
</dbReference>
<dbReference type="PANTHER" id="PTHR43877:SF1">
    <property type="entry name" value="ACETYLTRANSFERASE"/>
    <property type="match status" value="1"/>
</dbReference>
<comment type="caution">
    <text evidence="4">The sequence shown here is derived from an EMBL/GenBank/DDBJ whole genome shotgun (WGS) entry which is preliminary data.</text>
</comment>
<keyword evidence="5" id="KW-1185">Reference proteome</keyword>
<evidence type="ECO:0000313" key="4">
    <source>
        <dbReference type="EMBL" id="GAA1965507.1"/>
    </source>
</evidence>
<gene>
    <name evidence="4" type="ORF">GCM10009798_27270</name>
</gene>
<evidence type="ECO:0000256" key="1">
    <source>
        <dbReference type="ARBA" id="ARBA00022679"/>
    </source>
</evidence>
<feature type="domain" description="N-acetyltransferase" evidence="3">
    <location>
        <begin position="1"/>
        <end position="156"/>
    </location>
</feature>
<evidence type="ECO:0000313" key="5">
    <source>
        <dbReference type="Proteomes" id="UP001500571"/>
    </source>
</evidence>
<proteinExistence type="predicted"/>
<organism evidence="4 5">
    <name type="scientific">Nocardioides panacihumi</name>
    <dbReference type="NCBI Taxonomy" id="400774"/>
    <lineage>
        <taxon>Bacteria</taxon>
        <taxon>Bacillati</taxon>
        <taxon>Actinomycetota</taxon>
        <taxon>Actinomycetes</taxon>
        <taxon>Propionibacteriales</taxon>
        <taxon>Nocardioidaceae</taxon>
        <taxon>Nocardioides</taxon>
    </lineage>
</organism>
<dbReference type="EMBL" id="BAAAPB010000002">
    <property type="protein sequence ID" value="GAA1965507.1"/>
    <property type="molecule type" value="Genomic_DNA"/>
</dbReference>
<evidence type="ECO:0000259" key="3">
    <source>
        <dbReference type="PROSITE" id="PS51186"/>
    </source>
</evidence>
<accession>A0ABN2RA97</accession>
<evidence type="ECO:0000256" key="2">
    <source>
        <dbReference type="ARBA" id="ARBA00023315"/>
    </source>
</evidence>
<dbReference type="Proteomes" id="UP001500571">
    <property type="component" value="Unassembled WGS sequence"/>
</dbReference>
<name>A0ABN2RA97_9ACTN</name>
<dbReference type="Gene3D" id="3.40.630.30">
    <property type="match status" value="1"/>
</dbReference>
<dbReference type="PROSITE" id="PS51186">
    <property type="entry name" value="GNAT"/>
    <property type="match status" value="1"/>
</dbReference>
<dbReference type="Pfam" id="PF00583">
    <property type="entry name" value="Acetyltransf_1"/>
    <property type="match status" value="1"/>
</dbReference>
<protein>
    <submittedName>
        <fullName evidence="4">GNAT family N-acetyltransferase</fullName>
    </submittedName>
</protein>
<dbReference type="PANTHER" id="PTHR43877">
    <property type="entry name" value="AMINOALKYLPHOSPHONATE N-ACETYLTRANSFERASE-RELATED-RELATED"/>
    <property type="match status" value="1"/>
</dbReference>
<dbReference type="SUPFAM" id="SSF55729">
    <property type="entry name" value="Acyl-CoA N-acyltransferases (Nat)"/>
    <property type="match status" value="1"/>
</dbReference>
<keyword evidence="1" id="KW-0808">Transferase</keyword>
<dbReference type="InterPro" id="IPR016181">
    <property type="entry name" value="Acyl_CoA_acyltransferase"/>
</dbReference>
<keyword evidence="2" id="KW-0012">Acyltransferase</keyword>
<dbReference type="InterPro" id="IPR050832">
    <property type="entry name" value="Bact_Acetyltransf"/>
</dbReference>
<dbReference type="RefSeq" id="WP_344045542.1">
    <property type="nucleotide sequence ID" value="NZ_BAAAPB010000002.1"/>
</dbReference>